<feature type="region of interest" description="Disordered" evidence="2">
    <location>
        <begin position="821"/>
        <end position="843"/>
    </location>
</feature>
<feature type="region of interest" description="Disordered" evidence="2">
    <location>
        <begin position="396"/>
        <end position="415"/>
    </location>
</feature>
<sequence length="973" mass="107200">MRAPTRVHIRVRTPVIPPPEHSFSKWRHSWLELTPTRFLWVARWNPDGPMITGCPGIGGVPLLSHLGSTLIFPGRVIRQLGGLQDIPAEADRLPFRIQWADSTSSAPARFLQIREIRRQRDASTIQRLYFPEHPTDEERAFSATSAYVARFYLQGSTPPQRSQATPTPRATFTLAPEAESSIQAAMHGELRAFREERDRLRCELVDSRAEVADYRELQTELGRARARVAHLDREMARLSVRLDRVQVITTGVAPLSDSSMSQNGGRRSSRHLRGSRPAGSGPFSTTSNTRSAASDSCRHAPSVLGCPSSASLAPDVFRSASCTDLTDVLRLRRPSPHRGTRRHAACPTQGTKPRILELHASAGTRTNGRPDSLGPADSGPGEHGGARTTNTAYLISATTGPHGRPSPTGDVPFLGAGPAHASSYLYTGPSDGLHSTSTDGFPDAQCARSDSSSSHGASSIPISTTPRTPTHAAQFASPTHFFPEAEAEQERRLKRMEETIRALQAGDARPNARYGDCSLFPGMRLPPKFKVPEFKTYEGTTDPRHHLRHYRGKMLQYWEYKEFAEDIPTWEDLSRKLIDQYRYCAEAPPTLLELSTKEMARGQRPPVSRALPPAQHNPTAQGSQASSKQSRPHKQYTPLSAPLSHIYRQLLAGNQIQSISLGSNFDPSTQDQSKHYEYHQGAPGHTLDNCWRLRDEIQRRIDSNRLTFNAVRPPNVKANPLPDHRPSSGPSINMIAVCVSGRDEDAQDDHLPFVIDYTLGEPTVEFTGHVPSPAPFVVDIPAWEPYSDNEVPWTFEESIGSVEQQFSVMGVTRSGKVYKNPAAKDKGKAPAAEVGAGPESSPFLSKKVTEEEAEAFMKVVKASEYKVVDQMAKSPAHISLLALLLGSEPHREALLRVGHIRGRCTLSASATTTSLAGLFAPEFNLVGACMRGAYAMRLGSVHLLGDARRTHVRRSRHLPFYDPKVEGRQVTRV</sequence>
<gene>
    <name evidence="3" type="ORF">CRG98_023651</name>
</gene>
<feature type="region of interest" description="Disordered" evidence="2">
    <location>
        <begin position="254"/>
        <end position="300"/>
    </location>
</feature>
<proteinExistence type="predicted"/>
<feature type="coiled-coil region" evidence="1">
    <location>
        <begin position="190"/>
        <end position="234"/>
    </location>
</feature>
<feature type="region of interest" description="Disordered" evidence="2">
    <location>
        <begin position="598"/>
        <end position="637"/>
    </location>
</feature>
<dbReference type="AlphaFoldDB" id="A0A2I0JJ70"/>
<evidence type="ECO:0000313" key="3">
    <source>
        <dbReference type="EMBL" id="PKI55960.1"/>
    </source>
</evidence>
<name>A0A2I0JJ70_PUNGR</name>
<feature type="region of interest" description="Disordered" evidence="2">
    <location>
        <begin position="333"/>
        <end position="387"/>
    </location>
</feature>
<comment type="caution">
    <text evidence="3">The sequence shown here is derived from an EMBL/GenBank/DDBJ whole genome shotgun (WGS) entry which is preliminary data.</text>
</comment>
<reference evidence="3 4" key="1">
    <citation type="submission" date="2017-11" db="EMBL/GenBank/DDBJ databases">
        <title>De-novo sequencing of pomegranate (Punica granatum L.) genome.</title>
        <authorList>
            <person name="Akparov Z."/>
            <person name="Amiraslanov A."/>
            <person name="Hajiyeva S."/>
            <person name="Abbasov M."/>
            <person name="Kaur K."/>
            <person name="Hamwieh A."/>
            <person name="Solovyev V."/>
            <person name="Salamov A."/>
            <person name="Braich B."/>
            <person name="Kosarev P."/>
            <person name="Mahmoud A."/>
            <person name="Hajiyev E."/>
            <person name="Babayeva S."/>
            <person name="Izzatullayeva V."/>
            <person name="Mammadov A."/>
            <person name="Mammadov A."/>
            <person name="Sharifova S."/>
            <person name="Ojaghi J."/>
            <person name="Eynullazada K."/>
            <person name="Bayramov B."/>
            <person name="Abdulazimova A."/>
            <person name="Shahmuradov I."/>
        </authorList>
    </citation>
    <scope>NUCLEOTIDE SEQUENCE [LARGE SCALE GENOMIC DNA]</scope>
    <source>
        <strain evidence="4">cv. AG2017</strain>
        <tissue evidence="3">Leaf</tissue>
    </source>
</reference>
<dbReference type="PANTHER" id="PTHR32108:SF9">
    <property type="entry name" value="REVERSE TRANSCRIPTASE RNASE H-LIKE DOMAIN-CONTAINING PROTEIN"/>
    <property type="match status" value="1"/>
</dbReference>
<feature type="compositionally biased region" description="Basic residues" evidence="2">
    <location>
        <begin position="333"/>
        <end position="344"/>
    </location>
</feature>
<dbReference type="Proteomes" id="UP000233551">
    <property type="component" value="Unassembled WGS sequence"/>
</dbReference>
<accession>A0A2I0JJ70</accession>
<feature type="compositionally biased region" description="Low complexity" evidence="2">
    <location>
        <begin position="449"/>
        <end position="470"/>
    </location>
</feature>
<organism evidence="3 4">
    <name type="scientific">Punica granatum</name>
    <name type="common">Pomegranate</name>
    <dbReference type="NCBI Taxonomy" id="22663"/>
    <lineage>
        <taxon>Eukaryota</taxon>
        <taxon>Viridiplantae</taxon>
        <taxon>Streptophyta</taxon>
        <taxon>Embryophyta</taxon>
        <taxon>Tracheophyta</taxon>
        <taxon>Spermatophyta</taxon>
        <taxon>Magnoliopsida</taxon>
        <taxon>eudicotyledons</taxon>
        <taxon>Gunneridae</taxon>
        <taxon>Pentapetalae</taxon>
        <taxon>rosids</taxon>
        <taxon>malvids</taxon>
        <taxon>Myrtales</taxon>
        <taxon>Lythraceae</taxon>
        <taxon>Punica</taxon>
    </lineage>
</organism>
<keyword evidence="1" id="KW-0175">Coiled coil</keyword>
<feature type="region of interest" description="Disordered" evidence="2">
    <location>
        <begin position="662"/>
        <end position="681"/>
    </location>
</feature>
<feature type="compositionally biased region" description="Polar residues" evidence="2">
    <location>
        <begin position="282"/>
        <end position="294"/>
    </location>
</feature>
<evidence type="ECO:0000256" key="2">
    <source>
        <dbReference type="SAM" id="MobiDB-lite"/>
    </source>
</evidence>
<dbReference type="PANTHER" id="PTHR32108">
    <property type="entry name" value="DNA-DIRECTED RNA POLYMERASE SUBUNIT ALPHA"/>
    <property type="match status" value="1"/>
</dbReference>
<dbReference type="EMBL" id="PGOL01001653">
    <property type="protein sequence ID" value="PKI55960.1"/>
    <property type="molecule type" value="Genomic_DNA"/>
</dbReference>
<feature type="compositionally biased region" description="Polar residues" evidence="2">
    <location>
        <begin position="616"/>
        <end position="629"/>
    </location>
</feature>
<keyword evidence="4" id="KW-1185">Reference proteome</keyword>
<feature type="region of interest" description="Disordered" evidence="2">
    <location>
        <begin position="430"/>
        <end position="482"/>
    </location>
</feature>
<evidence type="ECO:0000256" key="1">
    <source>
        <dbReference type="SAM" id="Coils"/>
    </source>
</evidence>
<protein>
    <submittedName>
        <fullName evidence="3">Uncharacterized protein</fullName>
    </submittedName>
</protein>
<evidence type="ECO:0000313" key="4">
    <source>
        <dbReference type="Proteomes" id="UP000233551"/>
    </source>
</evidence>
<feature type="compositionally biased region" description="Polar residues" evidence="2">
    <location>
        <begin position="662"/>
        <end position="671"/>
    </location>
</feature>